<evidence type="ECO:0000313" key="1">
    <source>
        <dbReference type="EMBL" id="CAF4632320.1"/>
    </source>
</evidence>
<protein>
    <submittedName>
        <fullName evidence="2">Uncharacterized protein</fullName>
    </submittedName>
</protein>
<feature type="non-terminal residue" evidence="2">
    <location>
        <position position="1"/>
    </location>
</feature>
<name>A0A8S3APW4_9BILA</name>
<gene>
    <name evidence="1" type="ORF">BYL167_LOCUS41413</name>
    <name evidence="2" type="ORF">BYL167_LOCUS45057</name>
</gene>
<dbReference type="EMBL" id="CAJOBH010105023">
    <property type="protein sequence ID" value="CAF4632320.1"/>
    <property type="molecule type" value="Genomic_DNA"/>
</dbReference>
<dbReference type="Proteomes" id="UP000681967">
    <property type="component" value="Unassembled WGS sequence"/>
</dbReference>
<sequence>DFKSLLRAKKGYRRMAGYQPELVCLLSWLPSDKIPVLTDTSINSKYGL</sequence>
<evidence type="ECO:0000313" key="3">
    <source>
        <dbReference type="Proteomes" id="UP000681967"/>
    </source>
</evidence>
<organism evidence="2 3">
    <name type="scientific">Rotaria magnacalcarata</name>
    <dbReference type="NCBI Taxonomy" id="392030"/>
    <lineage>
        <taxon>Eukaryota</taxon>
        <taxon>Metazoa</taxon>
        <taxon>Spiralia</taxon>
        <taxon>Gnathifera</taxon>
        <taxon>Rotifera</taxon>
        <taxon>Eurotatoria</taxon>
        <taxon>Bdelloidea</taxon>
        <taxon>Philodinida</taxon>
        <taxon>Philodinidae</taxon>
        <taxon>Rotaria</taxon>
    </lineage>
</organism>
<evidence type="ECO:0000313" key="2">
    <source>
        <dbReference type="EMBL" id="CAF4725507.1"/>
    </source>
</evidence>
<dbReference type="AlphaFoldDB" id="A0A8S3APW4"/>
<comment type="caution">
    <text evidence="2">The sequence shown here is derived from an EMBL/GenBank/DDBJ whole genome shotgun (WGS) entry which is preliminary data.</text>
</comment>
<dbReference type="EMBL" id="CAJOBH010123919">
    <property type="protein sequence ID" value="CAF4725507.1"/>
    <property type="molecule type" value="Genomic_DNA"/>
</dbReference>
<reference evidence="2" key="1">
    <citation type="submission" date="2021-02" db="EMBL/GenBank/DDBJ databases">
        <authorList>
            <person name="Nowell W R."/>
        </authorList>
    </citation>
    <scope>NUCLEOTIDE SEQUENCE</scope>
</reference>
<accession>A0A8S3APW4</accession>
<proteinExistence type="predicted"/>